<feature type="signal peptide" evidence="2">
    <location>
        <begin position="1"/>
        <end position="28"/>
    </location>
</feature>
<gene>
    <name evidence="3" type="ORF">E2C01_067599</name>
</gene>
<organism evidence="3 4">
    <name type="scientific">Portunus trituberculatus</name>
    <name type="common">Swimming crab</name>
    <name type="synonym">Neptunus trituberculatus</name>
    <dbReference type="NCBI Taxonomy" id="210409"/>
    <lineage>
        <taxon>Eukaryota</taxon>
        <taxon>Metazoa</taxon>
        <taxon>Ecdysozoa</taxon>
        <taxon>Arthropoda</taxon>
        <taxon>Crustacea</taxon>
        <taxon>Multicrustacea</taxon>
        <taxon>Malacostraca</taxon>
        <taxon>Eumalacostraca</taxon>
        <taxon>Eucarida</taxon>
        <taxon>Decapoda</taxon>
        <taxon>Pleocyemata</taxon>
        <taxon>Brachyura</taxon>
        <taxon>Eubrachyura</taxon>
        <taxon>Portunoidea</taxon>
        <taxon>Portunidae</taxon>
        <taxon>Portuninae</taxon>
        <taxon>Portunus</taxon>
    </lineage>
</organism>
<proteinExistence type="predicted"/>
<dbReference type="AlphaFoldDB" id="A0A5B7HU70"/>
<accession>A0A5B7HU70</accession>
<comment type="caution">
    <text evidence="3">The sequence shown here is derived from an EMBL/GenBank/DDBJ whole genome shotgun (WGS) entry which is preliminary data.</text>
</comment>
<name>A0A5B7HU70_PORTR</name>
<feature type="region of interest" description="Disordered" evidence="1">
    <location>
        <begin position="62"/>
        <end position="103"/>
    </location>
</feature>
<dbReference type="EMBL" id="VSRR010036472">
    <property type="protein sequence ID" value="MPC73276.1"/>
    <property type="molecule type" value="Genomic_DNA"/>
</dbReference>
<feature type="compositionally biased region" description="Basic and acidic residues" evidence="1">
    <location>
        <begin position="86"/>
        <end position="97"/>
    </location>
</feature>
<protein>
    <submittedName>
        <fullName evidence="3">Uncharacterized protein</fullName>
    </submittedName>
</protein>
<evidence type="ECO:0000256" key="1">
    <source>
        <dbReference type="SAM" id="MobiDB-lite"/>
    </source>
</evidence>
<reference evidence="3 4" key="1">
    <citation type="submission" date="2019-05" db="EMBL/GenBank/DDBJ databases">
        <title>Another draft genome of Portunus trituberculatus and its Hox gene families provides insights of decapod evolution.</title>
        <authorList>
            <person name="Jeong J.-H."/>
            <person name="Song I."/>
            <person name="Kim S."/>
            <person name="Choi T."/>
            <person name="Kim D."/>
            <person name="Ryu S."/>
            <person name="Kim W."/>
        </authorList>
    </citation>
    <scope>NUCLEOTIDE SEQUENCE [LARGE SCALE GENOMIC DNA]</scope>
    <source>
        <tissue evidence="3">Muscle</tissue>
    </source>
</reference>
<dbReference type="Proteomes" id="UP000324222">
    <property type="component" value="Unassembled WGS sequence"/>
</dbReference>
<keyword evidence="2" id="KW-0732">Signal</keyword>
<evidence type="ECO:0000313" key="3">
    <source>
        <dbReference type="EMBL" id="MPC73276.1"/>
    </source>
</evidence>
<keyword evidence="4" id="KW-1185">Reference proteome</keyword>
<sequence length="157" mass="16653">MAPIEKHLALSPPLLLLLLLLLLPKATQMTSRTLKSASPPCDSCEGWQRGAECVSSVWARSGVAQRGGTRAPLGHRGAGESSVGRSGDKSQGQEDKNTSPVRTTYVARRVTEGEGRAETAAGGDVSCWGEGRFCWCVARRGPPHLAAPPKEDPRGHT</sequence>
<evidence type="ECO:0000313" key="4">
    <source>
        <dbReference type="Proteomes" id="UP000324222"/>
    </source>
</evidence>
<evidence type="ECO:0000256" key="2">
    <source>
        <dbReference type="SAM" id="SignalP"/>
    </source>
</evidence>
<feature type="chain" id="PRO_5022866527" evidence="2">
    <location>
        <begin position="29"/>
        <end position="157"/>
    </location>
</feature>